<protein>
    <recommendedName>
        <fullName evidence="3">U-box domain-containing protein</fullName>
    </recommendedName>
</protein>
<dbReference type="InterPro" id="IPR016024">
    <property type="entry name" value="ARM-type_fold"/>
</dbReference>
<proteinExistence type="predicted"/>
<name>A0A0G4HDV7_9ALVE</name>
<reference evidence="4" key="1">
    <citation type="submission" date="2014-11" db="EMBL/GenBank/DDBJ databases">
        <authorList>
            <person name="Otto D Thomas"/>
            <person name="Naeem Raeece"/>
        </authorList>
    </citation>
    <scope>NUCLEOTIDE SEQUENCE</scope>
</reference>
<dbReference type="Gene3D" id="1.25.10.10">
    <property type="entry name" value="Leucine-rich Repeat Variant"/>
    <property type="match status" value="3"/>
</dbReference>
<dbReference type="Pfam" id="PF25598">
    <property type="entry name" value="ARM_PUB"/>
    <property type="match status" value="1"/>
</dbReference>
<dbReference type="EMBL" id="CDMZ01002407">
    <property type="protein sequence ID" value="CEM42230.1"/>
    <property type="molecule type" value="Genomic_DNA"/>
</dbReference>
<feature type="region of interest" description="Disordered" evidence="2">
    <location>
        <begin position="278"/>
        <end position="342"/>
    </location>
</feature>
<feature type="repeat" description="ARM" evidence="1">
    <location>
        <begin position="410"/>
        <end position="454"/>
    </location>
</feature>
<feature type="repeat" description="ARM" evidence="1">
    <location>
        <begin position="455"/>
        <end position="497"/>
    </location>
</feature>
<dbReference type="PANTHER" id="PTHR23315">
    <property type="entry name" value="U BOX DOMAIN-CONTAINING"/>
    <property type="match status" value="1"/>
</dbReference>
<feature type="repeat" description="ARM" evidence="1">
    <location>
        <begin position="539"/>
        <end position="581"/>
    </location>
</feature>
<dbReference type="PANTHER" id="PTHR23315:SF7">
    <property type="entry name" value="U-BOX DOMAIN-CONTAINING PROTEIN 4"/>
    <property type="match status" value="1"/>
</dbReference>
<dbReference type="InterPro" id="IPR000225">
    <property type="entry name" value="Armadillo"/>
</dbReference>
<dbReference type="InterPro" id="IPR011989">
    <property type="entry name" value="ARM-like"/>
</dbReference>
<gene>
    <name evidence="4" type="ORF">Cvel_6493</name>
</gene>
<evidence type="ECO:0000259" key="3">
    <source>
        <dbReference type="Pfam" id="PF25598"/>
    </source>
</evidence>
<feature type="repeat" description="ARM" evidence="1">
    <location>
        <begin position="368"/>
        <end position="411"/>
    </location>
</feature>
<evidence type="ECO:0000313" key="4">
    <source>
        <dbReference type="EMBL" id="CEM42230.1"/>
    </source>
</evidence>
<feature type="domain" description="U-box" evidence="3">
    <location>
        <begin position="375"/>
        <end position="630"/>
    </location>
</feature>
<feature type="compositionally biased region" description="Polar residues" evidence="2">
    <location>
        <begin position="311"/>
        <end position="325"/>
    </location>
</feature>
<dbReference type="Gene3D" id="3.90.176.10">
    <property type="entry name" value="Toxin ADP-ribosyltransferase, Chain A, domain 1"/>
    <property type="match status" value="1"/>
</dbReference>
<evidence type="ECO:0000256" key="2">
    <source>
        <dbReference type="SAM" id="MobiDB-lite"/>
    </source>
</evidence>
<feature type="repeat" description="ARM" evidence="1">
    <location>
        <begin position="497"/>
        <end position="539"/>
    </location>
</feature>
<feature type="compositionally biased region" description="Basic and acidic residues" evidence="2">
    <location>
        <begin position="326"/>
        <end position="340"/>
    </location>
</feature>
<dbReference type="SUPFAM" id="SSF48371">
    <property type="entry name" value="ARM repeat"/>
    <property type="match status" value="1"/>
</dbReference>
<organism evidence="4">
    <name type="scientific">Chromera velia CCMP2878</name>
    <dbReference type="NCBI Taxonomy" id="1169474"/>
    <lineage>
        <taxon>Eukaryota</taxon>
        <taxon>Sar</taxon>
        <taxon>Alveolata</taxon>
        <taxon>Colpodellida</taxon>
        <taxon>Chromeraceae</taxon>
        <taxon>Chromera</taxon>
    </lineage>
</organism>
<dbReference type="SMART" id="SM00185">
    <property type="entry name" value="ARM"/>
    <property type="match status" value="7"/>
</dbReference>
<sequence length="678" mass="73930">MRSPRASEDEAIPDFYVGINHEWADVLADRLENTPLAASLYEAVKPLGRMNIDVKKLEEIIETKLREWDRGGLQKVDGEWPPLPDTYAIEKAVCIHIYTLKHPEVRALANQALESLASRRSFTPIEQGSGGRLEDHLLDACLPFIKYLDVSLDTLPNSYVFKGEVHRRVKWVYPTVEDHKPEVHFKRGALLMWHGFRSASTDRLSVERPAPAGPRTVFTIDAVKAYKIGRFSGGAPLPSSVLFRPLSVFKVADARKNILDPFERKDVVKSGDADAVTLEQIENGRSNRKKPNLTNEQTDQSRTRCLPPCFTSFQSQKSDNANQRTRFSDPKRERRNKYNETRIPPHVVNSKAKGMPTQDEILTVPRPEDVETLVRLLRSRSAHTRERAAAALQSLSGSDEECRKTIPKQGGIPALVIVLRSTNDTAIARESAAGALSNLSVNRKNQKTIASLAAGALPPLVSFLKVGSDTAKENAAAALTNLATNNAENEATIADSGAIPRLVTLLKEGTDVAKRNAASALLELCANSSENRVKIAKAGAIPPLISILTDGIPSAKEEAAGSLLSLAENAENRVEIVKANGVPPLIELLSSGTVTAKEHASGALWNLAVDNDENKEKIAESGAIPMLLEVKKSGSIIGKENASSALDSLALCWENKKRIENQPGVRQHSGSTLDISAS</sequence>
<dbReference type="PROSITE" id="PS50176">
    <property type="entry name" value="ARM_REPEAT"/>
    <property type="match status" value="6"/>
</dbReference>
<dbReference type="InterPro" id="IPR058678">
    <property type="entry name" value="ARM_PUB"/>
</dbReference>
<accession>A0A0G4HDV7</accession>
<feature type="repeat" description="ARM" evidence="1">
    <location>
        <begin position="580"/>
        <end position="622"/>
    </location>
</feature>
<dbReference type="VEuPathDB" id="CryptoDB:Cvel_6493"/>
<dbReference type="AlphaFoldDB" id="A0A0G4HDV7"/>
<evidence type="ECO:0000256" key="1">
    <source>
        <dbReference type="PROSITE-ProRule" id="PRU00259"/>
    </source>
</evidence>